<dbReference type="AlphaFoldDB" id="A0A098G4Y6"/>
<keyword evidence="2" id="KW-1185">Reference proteome</keyword>
<dbReference type="HOGENOM" id="CLU_3424791_0_0_6"/>
<sequence length="22" mass="2644">MPQCLNKAQLLVFDYTEVFNNR</sequence>
<evidence type="ECO:0000313" key="2">
    <source>
        <dbReference type="Proteomes" id="UP000032430"/>
    </source>
</evidence>
<dbReference type="EMBL" id="LN614827">
    <property type="protein sequence ID" value="CEG57548.1"/>
    <property type="molecule type" value="Genomic_DNA"/>
</dbReference>
<organism evidence="1 2">
    <name type="scientific">Legionella fallonii LLAP-10</name>
    <dbReference type="NCBI Taxonomy" id="1212491"/>
    <lineage>
        <taxon>Bacteria</taxon>
        <taxon>Pseudomonadati</taxon>
        <taxon>Pseudomonadota</taxon>
        <taxon>Gammaproteobacteria</taxon>
        <taxon>Legionellales</taxon>
        <taxon>Legionellaceae</taxon>
        <taxon>Legionella</taxon>
    </lineage>
</organism>
<evidence type="ECO:0000313" key="1">
    <source>
        <dbReference type="EMBL" id="CEG57548.1"/>
    </source>
</evidence>
<protein>
    <submittedName>
        <fullName evidence="1">Uncharacterized protein</fullName>
    </submittedName>
</protein>
<accession>A0A098G4Y6</accession>
<dbReference type="Proteomes" id="UP000032430">
    <property type="component" value="Chromosome I"/>
</dbReference>
<reference evidence="2" key="1">
    <citation type="submission" date="2014-09" db="EMBL/GenBank/DDBJ databases">
        <authorList>
            <person name="Gomez-Valero L."/>
        </authorList>
    </citation>
    <scope>NUCLEOTIDE SEQUENCE [LARGE SCALE GENOMIC DNA]</scope>
    <source>
        <strain evidence="2">ATCC700992</strain>
    </source>
</reference>
<gene>
    <name evidence="1" type="ORF">LFA_2167</name>
</gene>
<proteinExistence type="predicted"/>
<dbReference type="KEGG" id="lfa:LFA_2167"/>
<name>A0A098G4Y6_9GAMM</name>